<evidence type="ECO:0000256" key="1">
    <source>
        <dbReference type="ARBA" id="ARBA00009431"/>
    </source>
</evidence>
<accession>A0ABD3BIC9</accession>
<evidence type="ECO:0000313" key="3">
    <source>
        <dbReference type="Proteomes" id="UP001632038"/>
    </source>
</evidence>
<proteinExistence type="inferred from homology"/>
<dbReference type="Gene3D" id="3.40.50.11320">
    <property type="match status" value="1"/>
</dbReference>
<dbReference type="SUPFAM" id="SSF53474">
    <property type="entry name" value="alpha/beta-Hydrolases"/>
    <property type="match status" value="1"/>
</dbReference>
<name>A0ABD3BIC9_9LAMI</name>
<dbReference type="InterPro" id="IPR001563">
    <property type="entry name" value="Peptidase_S10"/>
</dbReference>
<comment type="caution">
    <text evidence="2">The sequence shown here is derived from an EMBL/GenBank/DDBJ whole genome shotgun (WGS) entry which is preliminary data.</text>
</comment>
<organism evidence="2 3">
    <name type="scientific">Castilleja foliolosa</name>
    <dbReference type="NCBI Taxonomy" id="1961234"/>
    <lineage>
        <taxon>Eukaryota</taxon>
        <taxon>Viridiplantae</taxon>
        <taxon>Streptophyta</taxon>
        <taxon>Embryophyta</taxon>
        <taxon>Tracheophyta</taxon>
        <taxon>Spermatophyta</taxon>
        <taxon>Magnoliopsida</taxon>
        <taxon>eudicotyledons</taxon>
        <taxon>Gunneridae</taxon>
        <taxon>Pentapetalae</taxon>
        <taxon>asterids</taxon>
        <taxon>lamiids</taxon>
        <taxon>Lamiales</taxon>
        <taxon>Orobanchaceae</taxon>
        <taxon>Pedicularideae</taxon>
        <taxon>Castillejinae</taxon>
        <taxon>Castilleja</taxon>
    </lineage>
</organism>
<dbReference type="InterPro" id="IPR029058">
    <property type="entry name" value="AB_hydrolase_fold"/>
</dbReference>
<dbReference type="EMBL" id="JAVIJP010000086">
    <property type="protein sequence ID" value="KAL3617180.1"/>
    <property type="molecule type" value="Genomic_DNA"/>
</dbReference>
<evidence type="ECO:0000313" key="2">
    <source>
        <dbReference type="EMBL" id="KAL3617180.1"/>
    </source>
</evidence>
<reference evidence="3" key="1">
    <citation type="journal article" date="2024" name="IScience">
        <title>Strigolactones Initiate the Formation of Haustorium-like Structures in Castilleja.</title>
        <authorList>
            <person name="Buerger M."/>
            <person name="Peterson D."/>
            <person name="Chory J."/>
        </authorList>
    </citation>
    <scope>NUCLEOTIDE SEQUENCE [LARGE SCALE GENOMIC DNA]</scope>
</reference>
<sequence>MSPIHRYKILRRIEALRLPIKTNWTSWFFNHQVTGRFVEYKGLTYLTVRGAGDLVPLNKPREALALIHSYLSSQPLSTRR</sequence>
<dbReference type="AlphaFoldDB" id="A0ABD3BIC9"/>
<keyword evidence="3" id="KW-1185">Reference proteome</keyword>
<dbReference type="Pfam" id="PF00450">
    <property type="entry name" value="Peptidase_S10"/>
    <property type="match status" value="1"/>
</dbReference>
<protein>
    <submittedName>
        <fullName evidence="2">Serine carboxypeptidase-like 26</fullName>
    </submittedName>
</protein>
<dbReference type="Proteomes" id="UP001632038">
    <property type="component" value="Unassembled WGS sequence"/>
</dbReference>
<comment type="similarity">
    <text evidence="1">Belongs to the peptidase S10 family.</text>
</comment>
<gene>
    <name evidence="2" type="primary">SCP26_2</name>
    <name evidence="2" type="ORF">CASFOL_038927</name>
</gene>